<sequence length="255" mass="27914">MTHRLSALIFDVDGTLAETERDGHRVAFNESFMAHSLNWFWSDGLYGELLKITGGKERLAHFIEHYQPDMPNGMPIETLINTLHQEKNKRYLQILQAGKIPLRPGVLRLLNAARNSGVKLAIATTTTLENVHHLLSCTLSSDAINWFDVIAAGDVVAAKKPAPDIYFYALEKLQLPANECVAIEDSANGLQAALQAELTTLITLNDYTANENFTGAALVVNQLGEPDAPCQAIAGSMGGSNCVDLALFNRLINRE</sequence>
<comment type="caution">
    <text evidence="1">The sequence shown here is derived from an EMBL/GenBank/DDBJ whole genome shotgun (WGS) entry which is preliminary data.</text>
</comment>
<dbReference type="Gene3D" id="3.40.50.1000">
    <property type="entry name" value="HAD superfamily/HAD-like"/>
    <property type="match status" value="1"/>
</dbReference>
<name>A0A251X8A0_9GAMM</name>
<dbReference type="SFLD" id="SFLDG01129">
    <property type="entry name" value="C1.5:_HAD__Beta-PGM__Phosphata"/>
    <property type="match status" value="1"/>
</dbReference>
<proteinExistence type="predicted"/>
<dbReference type="InterPro" id="IPR023198">
    <property type="entry name" value="PGP-like_dom2"/>
</dbReference>
<dbReference type="Gene3D" id="1.10.150.240">
    <property type="entry name" value="Putative phosphatase, domain 2"/>
    <property type="match status" value="1"/>
</dbReference>
<dbReference type="InterPro" id="IPR036412">
    <property type="entry name" value="HAD-like_sf"/>
</dbReference>
<dbReference type="InterPro" id="IPR006439">
    <property type="entry name" value="HAD-SF_hydro_IA"/>
</dbReference>
<dbReference type="SFLD" id="SFLDS00003">
    <property type="entry name" value="Haloacid_Dehalogenase"/>
    <property type="match status" value="1"/>
</dbReference>
<keyword evidence="2" id="KW-1185">Reference proteome</keyword>
<dbReference type="CDD" id="cd07528">
    <property type="entry name" value="HAD_CbbY-like"/>
    <property type="match status" value="1"/>
</dbReference>
<reference evidence="1 2" key="1">
    <citation type="submission" date="2016-12" db="EMBL/GenBank/DDBJ databases">
        <title>Thioflexothrix psekupsii D3 genome sequencing and assembly.</title>
        <authorList>
            <person name="Fomenkov A."/>
            <person name="Vincze T."/>
            <person name="Grabovich M."/>
            <person name="Anton B.P."/>
            <person name="Dubinina G."/>
            <person name="Orlova M."/>
            <person name="Belousova E."/>
            <person name="Roberts R.J."/>
        </authorList>
    </citation>
    <scope>NUCLEOTIDE SEQUENCE [LARGE SCALE GENOMIC DNA]</scope>
    <source>
        <strain evidence="1">D3</strain>
    </source>
</reference>
<dbReference type="PANTHER" id="PTHR42896">
    <property type="entry name" value="XYLULOSE-1,5-BISPHOSPHATE (XUBP) PHOSPHATASE"/>
    <property type="match status" value="1"/>
</dbReference>
<dbReference type="InterPro" id="IPR023214">
    <property type="entry name" value="HAD_sf"/>
</dbReference>
<dbReference type="NCBIfam" id="TIGR01509">
    <property type="entry name" value="HAD-SF-IA-v3"/>
    <property type="match status" value="1"/>
</dbReference>
<accession>A0A251X8A0</accession>
<dbReference type="OrthoDB" id="9782449at2"/>
<gene>
    <name evidence="1" type="ORF">TPSD3_06050</name>
</gene>
<dbReference type="RefSeq" id="WP_086487687.1">
    <property type="nucleotide sequence ID" value="NZ_MSLT01000012.1"/>
</dbReference>
<evidence type="ECO:0000313" key="1">
    <source>
        <dbReference type="EMBL" id="OUD13903.1"/>
    </source>
</evidence>
<dbReference type="EMBL" id="MSLT01000012">
    <property type="protein sequence ID" value="OUD13903.1"/>
    <property type="molecule type" value="Genomic_DNA"/>
</dbReference>
<evidence type="ECO:0000313" key="2">
    <source>
        <dbReference type="Proteomes" id="UP000194798"/>
    </source>
</evidence>
<dbReference type="AlphaFoldDB" id="A0A251X8A0"/>
<dbReference type="Pfam" id="PF00702">
    <property type="entry name" value="Hydrolase"/>
    <property type="match status" value="1"/>
</dbReference>
<dbReference type="PANTHER" id="PTHR42896:SF2">
    <property type="entry name" value="CBBY-LIKE PROTEIN"/>
    <property type="match status" value="1"/>
</dbReference>
<dbReference type="GO" id="GO:0016787">
    <property type="term" value="F:hydrolase activity"/>
    <property type="evidence" value="ECO:0007669"/>
    <property type="project" value="InterPro"/>
</dbReference>
<dbReference type="PRINTS" id="PR00413">
    <property type="entry name" value="HADHALOGNASE"/>
</dbReference>
<dbReference type="Proteomes" id="UP000194798">
    <property type="component" value="Unassembled WGS sequence"/>
</dbReference>
<protein>
    <submittedName>
        <fullName evidence="1">Phosphatase</fullName>
    </submittedName>
</protein>
<dbReference type="SFLD" id="SFLDG01135">
    <property type="entry name" value="C1.5.6:_HAD__Beta-PGM__Phospha"/>
    <property type="match status" value="1"/>
</dbReference>
<dbReference type="InterPro" id="IPR044999">
    <property type="entry name" value="CbbY-like"/>
</dbReference>
<dbReference type="SFLD" id="SFLDF00035">
    <property type="entry name" value="phosphoglycolate_phosphatase"/>
    <property type="match status" value="1"/>
</dbReference>
<organism evidence="1 2">
    <name type="scientific">Thioflexithrix psekupsensis</name>
    <dbReference type="NCBI Taxonomy" id="1570016"/>
    <lineage>
        <taxon>Bacteria</taxon>
        <taxon>Pseudomonadati</taxon>
        <taxon>Pseudomonadota</taxon>
        <taxon>Gammaproteobacteria</taxon>
        <taxon>Thiotrichales</taxon>
        <taxon>Thioflexithrix</taxon>
    </lineage>
</organism>
<dbReference type="SUPFAM" id="SSF56784">
    <property type="entry name" value="HAD-like"/>
    <property type="match status" value="1"/>
</dbReference>